<reference evidence="7 8" key="1">
    <citation type="submission" date="2020-05" db="EMBL/GenBank/DDBJ databases">
        <title>Ceratocystis lukuohia genome.</title>
        <authorList>
            <person name="Harrington T.C."/>
            <person name="Kim K."/>
            <person name="Mayers C.G."/>
        </authorList>
    </citation>
    <scope>NUCLEOTIDE SEQUENCE [LARGE SCALE GENOMIC DNA]</scope>
    <source>
        <strain evidence="7 8">C4212</strain>
    </source>
</reference>
<dbReference type="Gene3D" id="1.20.1260.100">
    <property type="entry name" value="TspO/MBR protein"/>
    <property type="match status" value="1"/>
</dbReference>
<dbReference type="PANTHER" id="PTHR10057">
    <property type="entry name" value="PERIPHERAL-TYPE BENZODIAZEPINE RECEPTOR"/>
    <property type="match status" value="1"/>
</dbReference>
<dbReference type="Pfam" id="PF03073">
    <property type="entry name" value="TspO_MBR"/>
    <property type="match status" value="1"/>
</dbReference>
<gene>
    <name evidence="7" type="ORF">HOO65_030707</name>
</gene>
<keyword evidence="5 6" id="KW-0472">Membrane</keyword>
<dbReference type="InterPro" id="IPR038330">
    <property type="entry name" value="TspO/MBR-related_sf"/>
</dbReference>
<evidence type="ECO:0000256" key="2">
    <source>
        <dbReference type="ARBA" id="ARBA00007524"/>
    </source>
</evidence>
<comment type="similarity">
    <text evidence="2">Belongs to the TspO/BZRP family.</text>
</comment>
<feature type="transmembrane region" description="Helical" evidence="6">
    <location>
        <begin position="163"/>
        <end position="188"/>
    </location>
</feature>
<dbReference type="GeneID" id="98117524"/>
<protein>
    <submittedName>
        <fullName evidence="7">TspO/MBR-related protein</fullName>
    </submittedName>
</protein>
<dbReference type="InterPro" id="IPR004307">
    <property type="entry name" value="TspO_MBR"/>
</dbReference>
<dbReference type="EMBL" id="JABSNW010000003">
    <property type="protein sequence ID" value="KAL2889206.1"/>
    <property type="molecule type" value="Genomic_DNA"/>
</dbReference>
<proteinExistence type="inferred from homology"/>
<keyword evidence="8" id="KW-1185">Reference proteome</keyword>
<dbReference type="PANTHER" id="PTHR10057:SF0">
    <property type="entry name" value="TRANSLOCATOR PROTEIN"/>
    <property type="match status" value="1"/>
</dbReference>
<sequence length="200" mass="21439">MTSFIPSLNIPDAVFTNQAASILLPIVLGGITGHTCSREEPHANGVLLLMLAARNKRAAALKIRQPPGMPPPKAFPIAWTGLYALMGYAANRAITAGLSSPLASDMTLARKCATLYTVQLGLNVIWMPLFFVAHRPIEATVDIVSLVGINSCLVYTMGQLDTISGWCMVPYVAWLGFASYLCAGAGVLNGWNFSKKARED</sequence>
<dbReference type="RefSeq" id="XP_070860386.1">
    <property type="nucleotide sequence ID" value="XM_071002391.1"/>
</dbReference>
<evidence type="ECO:0000256" key="6">
    <source>
        <dbReference type="SAM" id="Phobius"/>
    </source>
</evidence>
<organism evidence="7 8">
    <name type="scientific">Ceratocystis lukuohia</name>
    <dbReference type="NCBI Taxonomy" id="2019550"/>
    <lineage>
        <taxon>Eukaryota</taxon>
        <taxon>Fungi</taxon>
        <taxon>Dikarya</taxon>
        <taxon>Ascomycota</taxon>
        <taxon>Pezizomycotina</taxon>
        <taxon>Sordariomycetes</taxon>
        <taxon>Hypocreomycetidae</taxon>
        <taxon>Microascales</taxon>
        <taxon>Ceratocystidaceae</taxon>
        <taxon>Ceratocystis</taxon>
    </lineage>
</organism>
<evidence type="ECO:0000313" key="7">
    <source>
        <dbReference type="EMBL" id="KAL2889206.1"/>
    </source>
</evidence>
<keyword evidence="3 6" id="KW-0812">Transmembrane</keyword>
<feature type="transmembrane region" description="Helical" evidence="6">
    <location>
        <begin position="114"/>
        <end position="132"/>
    </location>
</feature>
<accession>A0ABR4MLU0</accession>
<evidence type="ECO:0000256" key="5">
    <source>
        <dbReference type="ARBA" id="ARBA00023136"/>
    </source>
</evidence>
<evidence type="ECO:0000256" key="1">
    <source>
        <dbReference type="ARBA" id="ARBA00004141"/>
    </source>
</evidence>
<comment type="subcellular location">
    <subcellularLocation>
        <location evidence="1">Membrane</location>
        <topology evidence="1">Multi-pass membrane protein</topology>
    </subcellularLocation>
</comment>
<dbReference type="Proteomes" id="UP001610728">
    <property type="component" value="Unassembled WGS sequence"/>
</dbReference>
<evidence type="ECO:0000256" key="4">
    <source>
        <dbReference type="ARBA" id="ARBA00022989"/>
    </source>
</evidence>
<evidence type="ECO:0000256" key="3">
    <source>
        <dbReference type="ARBA" id="ARBA00022692"/>
    </source>
</evidence>
<comment type="caution">
    <text evidence="7">The sequence shown here is derived from an EMBL/GenBank/DDBJ whole genome shotgun (WGS) entry which is preliminary data.</text>
</comment>
<evidence type="ECO:0000313" key="8">
    <source>
        <dbReference type="Proteomes" id="UP001610728"/>
    </source>
</evidence>
<keyword evidence="4 6" id="KW-1133">Transmembrane helix</keyword>
<dbReference type="CDD" id="cd15904">
    <property type="entry name" value="TSPO_MBR"/>
    <property type="match status" value="1"/>
</dbReference>
<name>A0ABR4MLU0_9PEZI</name>
<feature type="transmembrane region" description="Helical" evidence="6">
    <location>
        <begin position="74"/>
        <end position="94"/>
    </location>
</feature>